<keyword evidence="5" id="KW-0812">Transmembrane</keyword>
<feature type="compositionally biased region" description="Low complexity" evidence="4">
    <location>
        <begin position="14"/>
        <end position="29"/>
    </location>
</feature>
<feature type="transmembrane region" description="Helical" evidence="5">
    <location>
        <begin position="168"/>
        <end position="189"/>
    </location>
</feature>
<dbReference type="Pfam" id="PF00015">
    <property type="entry name" value="MCPsignal"/>
    <property type="match status" value="1"/>
</dbReference>
<keyword evidence="1 3" id="KW-0807">Transducer</keyword>
<evidence type="ECO:0000259" key="6">
    <source>
        <dbReference type="PROSITE" id="PS50111"/>
    </source>
</evidence>
<feature type="transmembrane region" description="Helical" evidence="5">
    <location>
        <begin position="121"/>
        <end position="137"/>
    </location>
</feature>
<dbReference type="OrthoDB" id="5190900at2"/>
<feature type="domain" description="Methyl-accepting transducer" evidence="6">
    <location>
        <begin position="215"/>
        <end position="447"/>
    </location>
</feature>
<dbReference type="PANTHER" id="PTHR32089">
    <property type="entry name" value="METHYL-ACCEPTING CHEMOTAXIS PROTEIN MCPB"/>
    <property type="match status" value="1"/>
</dbReference>
<evidence type="ECO:0000256" key="2">
    <source>
        <dbReference type="ARBA" id="ARBA00029447"/>
    </source>
</evidence>
<proteinExistence type="inferred from homology"/>
<feature type="transmembrane region" description="Helical" evidence="5">
    <location>
        <begin position="144"/>
        <end position="162"/>
    </location>
</feature>
<feature type="transmembrane region" description="Helical" evidence="5">
    <location>
        <begin position="69"/>
        <end position="89"/>
    </location>
</feature>
<evidence type="ECO:0000256" key="3">
    <source>
        <dbReference type="PROSITE-ProRule" id="PRU00284"/>
    </source>
</evidence>
<dbReference type="PANTHER" id="PTHR32089:SF112">
    <property type="entry name" value="LYSOZYME-LIKE PROTEIN-RELATED"/>
    <property type="match status" value="1"/>
</dbReference>
<gene>
    <name evidence="7" type="ORF">EV385_5028</name>
</gene>
<comment type="similarity">
    <text evidence="2">Belongs to the methyl-accepting chemotaxis (MCP) protein family.</text>
</comment>
<dbReference type="GO" id="GO:0016020">
    <property type="term" value="C:membrane"/>
    <property type="evidence" value="ECO:0007669"/>
    <property type="project" value="InterPro"/>
</dbReference>
<dbReference type="GO" id="GO:0004888">
    <property type="term" value="F:transmembrane signaling receptor activity"/>
    <property type="evidence" value="ECO:0007669"/>
    <property type="project" value="InterPro"/>
</dbReference>
<protein>
    <submittedName>
        <fullName evidence="7">Methyl-accepting chemotaxis protein (MCP) signaling protein</fullName>
    </submittedName>
</protein>
<evidence type="ECO:0000256" key="5">
    <source>
        <dbReference type="SAM" id="Phobius"/>
    </source>
</evidence>
<name>A0A4Q7ZPW9_9ACTN</name>
<sequence length="447" mass="46748">MARRCAEKRHVTDETTAPALPAAPSATEAARPRPSEDMALSGKLLPPLWLVWGFAALVSILSAEHAAARLWLALPGVTALVVAVAMFVIKLHRLPVLIVRITVVMAVGNLLLTGLGGRENRVMVVVGFSMLLMWVGFSLDRRDLVATSALAAVGIGIPLFISENPLPAAALTLVSWASVTAIGVTMHVLRGWLDAASAASAASEQRAAQAQAEAAADRELADRERIAAADAELAERQRIQQQIADKGAVLAEAAEQVRRETAAVATASDEMSRAIDELTRTAHLTEEITGTVAAKADNASDLMRALEKSSEQIMAASDVIHGVAEQTNLLALNATIEAARAGEAGRGFAVVAGEVKDLAHQSGGNAEAIARTLGEVQTQVAAAVERVSEITASVGDLSSHNTALAAALEQQSASVRQIAMSVQEAAGQVGRITDEVHVLERLSRNSA</sequence>
<dbReference type="AlphaFoldDB" id="A0A4Q7ZPW9"/>
<feature type="transmembrane region" description="Helical" evidence="5">
    <location>
        <begin position="96"/>
        <end position="115"/>
    </location>
</feature>
<dbReference type="PRINTS" id="PR00260">
    <property type="entry name" value="CHEMTRNSDUCR"/>
</dbReference>
<dbReference type="Gene3D" id="1.10.287.950">
    <property type="entry name" value="Methyl-accepting chemotaxis protein"/>
    <property type="match status" value="1"/>
</dbReference>
<accession>A0A4Q7ZPW9</accession>
<dbReference type="GO" id="GO:0007165">
    <property type="term" value="P:signal transduction"/>
    <property type="evidence" value="ECO:0007669"/>
    <property type="project" value="UniProtKB-KW"/>
</dbReference>
<reference evidence="7 8" key="1">
    <citation type="submission" date="2019-02" db="EMBL/GenBank/DDBJ databases">
        <title>Sequencing the genomes of 1000 actinobacteria strains.</title>
        <authorList>
            <person name="Klenk H.-P."/>
        </authorList>
    </citation>
    <scope>NUCLEOTIDE SEQUENCE [LARGE SCALE GENOMIC DNA]</scope>
    <source>
        <strain evidence="7 8">DSM 45162</strain>
    </source>
</reference>
<evidence type="ECO:0000256" key="1">
    <source>
        <dbReference type="ARBA" id="ARBA00023224"/>
    </source>
</evidence>
<dbReference type="GO" id="GO:0006935">
    <property type="term" value="P:chemotaxis"/>
    <property type="evidence" value="ECO:0007669"/>
    <property type="project" value="InterPro"/>
</dbReference>
<evidence type="ECO:0000313" key="8">
    <source>
        <dbReference type="Proteomes" id="UP000292564"/>
    </source>
</evidence>
<comment type="caution">
    <text evidence="7">The sequence shown here is derived from an EMBL/GenBank/DDBJ whole genome shotgun (WGS) entry which is preliminary data.</text>
</comment>
<organism evidence="7 8">
    <name type="scientific">Krasilnikovia cinnamomea</name>
    <dbReference type="NCBI Taxonomy" id="349313"/>
    <lineage>
        <taxon>Bacteria</taxon>
        <taxon>Bacillati</taxon>
        <taxon>Actinomycetota</taxon>
        <taxon>Actinomycetes</taxon>
        <taxon>Micromonosporales</taxon>
        <taxon>Micromonosporaceae</taxon>
        <taxon>Krasilnikovia</taxon>
    </lineage>
</organism>
<keyword evidence="5" id="KW-0472">Membrane</keyword>
<dbReference type="InterPro" id="IPR004089">
    <property type="entry name" value="MCPsignal_dom"/>
</dbReference>
<feature type="transmembrane region" description="Helical" evidence="5">
    <location>
        <begin position="44"/>
        <end position="63"/>
    </location>
</feature>
<evidence type="ECO:0000313" key="7">
    <source>
        <dbReference type="EMBL" id="RZU53142.1"/>
    </source>
</evidence>
<evidence type="ECO:0000256" key="4">
    <source>
        <dbReference type="SAM" id="MobiDB-lite"/>
    </source>
</evidence>
<feature type="compositionally biased region" description="Basic and acidic residues" evidence="4">
    <location>
        <begin position="1"/>
        <end position="13"/>
    </location>
</feature>
<dbReference type="SUPFAM" id="SSF58104">
    <property type="entry name" value="Methyl-accepting chemotaxis protein (MCP) signaling domain"/>
    <property type="match status" value="1"/>
</dbReference>
<dbReference type="PROSITE" id="PS50111">
    <property type="entry name" value="CHEMOTAXIS_TRANSDUC_2"/>
    <property type="match status" value="1"/>
</dbReference>
<dbReference type="EMBL" id="SHKY01000001">
    <property type="protein sequence ID" value="RZU53142.1"/>
    <property type="molecule type" value="Genomic_DNA"/>
</dbReference>
<dbReference type="InterPro" id="IPR004090">
    <property type="entry name" value="Chemotax_Me-accpt_rcpt"/>
</dbReference>
<feature type="region of interest" description="Disordered" evidence="4">
    <location>
        <begin position="1"/>
        <end position="33"/>
    </location>
</feature>
<keyword evidence="8" id="KW-1185">Reference proteome</keyword>
<dbReference type="Proteomes" id="UP000292564">
    <property type="component" value="Unassembled WGS sequence"/>
</dbReference>
<dbReference type="SMART" id="SM00283">
    <property type="entry name" value="MA"/>
    <property type="match status" value="1"/>
</dbReference>
<keyword evidence="5" id="KW-1133">Transmembrane helix</keyword>